<evidence type="ECO:0000256" key="1">
    <source>
        <dbReference type="ARBA" id="ARBA00004651"/>
    </source>
</evidence>
<dbReference type="GO" id="GO:0005886">
    <property type="term" value="C:plasma membrane"/>
    <property type="evidence" value="ECO:0007669"/>
    <property type="project" value="UniProtKB-SubCell"/>
</dbReference>
<comment type="caution">
    <text evidence="3">The sequence shown here is derived from an EMBL/GenBank/DDBJ whole genome shotgun (WGS) entry which is preliminary data.</text>
</comment>
<dbReference type="InterPro" id="IPR011701">
    <property type="entry name" value="MFS"/>
</dbReference>
<feature type="transmembrane region" description="Helical" evidence="2">
    <location>
        <begin position="48"/>
        <end position="65"/>
    </location>
</feature>
<comment type="subcellular location">
    <subcellularLocation>
        <location evidence="1">Cell membrane</location>
        <topology evidence="1">Multi-pass membrane protein</topology>
    </subcellularLocation>
</comment>
<feature type="transmembrane region" description="Helical" evidence="2">
    <location>
        <begin position="296"/>
        <end position="319"/>
    </location>
</feature>
<dbReference type="EMBL" id="DVFI01000087">
    <property type="protein sequence ID" value="HIQ63086.1"/>
    <property type="molecule type" value="Genomic_DNA"/>
</dbReference>
<dbReference type="InterPro" id="IPR036259">
    <property type="entry name" value="MFS_trans_sf"/>
</dbReference>
<feature type="transmembrane region" description="Helical" evidence="2">
    <location>
        <begin position="272"/>
        <end position="290"/>
    </location>
</feature>
<feature type="transmembrane region" description="Helical" evidence="2">
    <location>
        <begin position="373"/>
        <end position="392"/>
    </location>
</feature>
<reference evidence="3" key="2">
    <citation type="journal article" date="2021" name="PeerJ">
        <title>Extensive microbial diversity within the chicken gut microbiome revealed by metagenomics and culture.</title>
        <authorList>
            <person name="Gilroy R."/>
            <person name="Ravi A."/>
            <person name="Getino M."/>
            <person name="Pursley I."/>
            <person name="Horton D.L."/>
            <person name="Alikhan N.F."/>
            <person name="Baker D."/>
            <person name="Gharbi K."/>
            <person name="Hall N."/>
            <person name="Watson M."/>
            <person name="Adriaenssens E.M."/>
            <person name="Foster-Nyarko E."/>
            <person name="Jarju S."/>
            <person name="Secka A."/>
            <person name="Antonio M."/>
            <person name="Oren A."/>
            <person name="Chaudhuri R.R."/>
            <person name="La Ragione R."/>
            <person name="Hildebrand F."/>
            <person name="Pallen M.J."/>
        </authorList>
    </citation>
    <scope>NUCLEOTIDE SEQUENCE</scope>
    <source>
        <strain evidence="3">ChiHile30-977</strain>
    </source>
</reference>
<reference evidence="3" key="1">
    <citation type="submission" date="2020-10" db="EMBL/GenBank/DDBJ databases">
        <authorList>
            <person name="Gilroy R."/>
        </authorList>
    </citation>
    <scope>NUCLEOTIDE SEQUENCE</scope>
    <source>
        <strain evidence="3">ChiHile30-977</strain>
    </source>
</reference>
<proteinExistence type="predicted"/>
<name>A0A9D0YVN7_9FIRM</name>
<dbReference type="GO" id="GO:0022857">
    <property type="term" value="F:transmembrane transporter activity"/>
    <property type="evidence" value="ECO:0007669"/>
    <property type="project" value="InterPro"/>
</dbReference>
<dbReference type="Gene3D" id="1.20.1250.20">
    <property type="entry name" value="MFS general substrate transporter like domains"/>
    <property type="match status" value="2"/>
</dbReference>
<sequence>MPRPMRTYLAAIICSALALGLSDGVFANYFRDAYQVTALERGIIEGPRELPGVLCVFITAAFAFLGETKMATIAQALMFLGIIVLALCTPPFGVMLIFLFINSLGMHVAMPLQDSIGMSLAEPEKLGRRMGLYNAVKTGATTLTGALVFVGFRSGFFSFTTPVKVTFLLAAVLFVGSFALYARLHRQTGAKAGERRHVRLIFRHRYRYFYALAVTRGVQKQVMYVFAPWILIDLMGQRADTTAILSMCSALIGIFLLPQVGRWIDRLGVPRLLILESLLFLAVYGCYGLTSGALHAGRLAATGLMVAVVCGLYILDRCVSSLGMVRTVYLRSIVPDPSEVTPALSTALSLDHVVSIAWAYVGGIIWSAWGPQYVFYIGMLFAAANLVVSLYVRRETAEAACSRSSRRTRRRCG</sequence>
<evidence type="ECO:0000256" key="2">
    <source>
        <dbReference type="SAM" id="Phobius"/>
    </source>
</evidence>
<evidence type="ECO:0000313" key="4">
    <source>
        <dbReference type="Proteomes" id="UP000886819"/>
    </source>
</evidence>
<accession>A0A9D0YVN7</accession>
<feature type="transmembrane region" description="Helical" evidence="2">
    <location>
        <begin position="206"/>
        <end position="231"/>
    </location>
</feature>
<keyword evidence="2" id="KW-0812">Transmembrane</keyword>
<dbReference type="AlphaFoldDB" id="A0A9D0YVN7"/>
<protein>
    <submittedName>
        <fullName evidence="3">MFS transporter</fullName>
    </submittedName>
</protein>
<gene>
    <name evidence="3" type="ORF">IAA66_05800</name>
</gene>
<organism evidence="3 4">
    <name type="scientific">Candidatus Avichristensenella intestinipullorum</name>
    <dbReference type="NCBI Taxonomy" id="2840693"/>
    <lineage>
        <taxon>Bacteria</taxon>
        <taxon>Bacillati</taxon>
        <taxon>Bacillota</taxon>
        <taxon>Clostridia</taxon>
        <taxon>Candidatus Avichristensenella</taxon>
    </lineage>
</organism>
<dbReference type="SUPFAM" id="SSF103473">
    <property type="entry name" value="MFS general substrate transporter"/>
    <property type="match status" value="1"/>
</dbReference>
<keyword evidence="2" id="KW-0472">Membrane</keyword>
<keyword evidence="2" id="KW-1133">Transmembrane helix</keyword>
<feature type="transmembrane region" description="Helical" evidence="2">
    <location>
        <begin position="165"/>
        <end position="185"/>
    </location>
</feature>
<feature type="transmembrane region" description="Helical" evidence="2">
    <location>
        <begin position="243"/>
        <end position="260"/>
    </location>
</feature>
<evidence type="ECO:0000313" key="3">
    <source>
        <dbReference type="EMBL" id="HIQ63086.1"/>
    </source>
</evidence>
<dbReference type="Pfam" id="PF07690">
    <property type="entry name" value="MFS_1"/>
    <property type="match status" value="1"/>
</dbReference>
<feature type="transmembrane region" description="Helical" evidence="2">
    <location>
        <begin position="77"/>
        <end position="101"/>
    </location>
</feature>
<dbReference type="Proteomes" id="UP000886819">
    <property type="component" value="Unassembled WGS sequence"/>
</dbReference>